<dbReference type="GO" id="GO:0005634">
    <property type="term" value="C:nucleus"/>
    <property type="evidence" value="ECO:0007669"/>
    <property type="project" value="UniProtKB-UniRule"/>
</dbReference>
<dbReference type="SMART" id="SM00398">
    <property type="entry name" value="HMG"/>
    <property type="match status" value="1"/>
</dbReference>
<dbReference type="PROSITE" id="PS50118">
    <property type="entry name" value="HMG_BOX_2"/>
    <property type="match status" value="1"/>
</dbReference>
<keyword evidence="1" id="KW-0238">DNA-binding</keyword>
<sequence>MPKIRRNKNVSSNLFDANETLVFQAIKILQEINMPSPYDNSHIILKKFGQIDNDKPRRSPNSFLLYRAVVTHILAKRNIYLAAEKISRIASEKWKNESNSIKEEYIRFAEEIKTTFLKDANSPSKRRLKFRYDKHCSSASNKYCELTATSLEHKFSPSNFSVIDSTSFQEVNADLTISETPSTSTEILPLSRTELGEYDNTTYYYIDPALSYENTVPTWETFVPAMPMYIPNFTSFPLTMNELESLESLESYLQSFHDFSMNDPENFTISSEQYNLESSENLVTTISCNIL</sequence>
<name>A0A9N9CVQ0_9GLOM</name>
<keyword evidence="1" id="KW-0539">Nucleus</keyword>
<feature type="DNA-binding region" description="HMG box" evidence="1">
    <location>
        <begin position="56"/>
        <end position="124"/>
    </location>
</feature>
<protein>
    <submittedName>
        <fullName evidence="3">13581_t:CDS:1</fullName>
    </submittedName>
</protein>
<dbReference type="GO" id="GO:0003677">
    <property type="term" value="F:DNA binding"/>
    <property type="evidence" value="ECO:0007669"/>
    <property type="project" value="UniProtKB-UniRule"/>
</dbReference>
<comment type="caution">
    <text evidence="3">The sequence shown here is derived from an EMBL/GenBank/DDBJ whole genome shotgun (WGS) entry which is preliminary data.</text>
</comment>
<dbReference type="AlphaFoldDB" id="A0A9N9CVQ0"/>
<proteinExistence type="predicted"/>
<dbReference type="Proteomes" id="UP000789508">
    <property type="component" value="Unassembled WGS sequence"/>
</dbReference>
<dbReference type="Pfam" id="PF00505">
    <property type="entry name" value="HMG_box"/>
    <property type="match status" value="1"/>
</dbReference>
<dbReference type="EMBL" id="CAJVPS010005304">
    <property type="protein sequence ID" value="CAG8613727.1"/>
    <property type="molecule type" value="Genomic_DNA"/>
</dbReference>
<evidence type="ECO:0000256" key="1">
    <source>
        <dbReference type="PROSITE-ProRule" id="PRU00267"/>
    </source>
</evidence>
<dbReference type="OrthoDB" id="2392544at2759"/>
<feature type="domain" description="HMG box" evidence="2">
    <location>
        <begin position="56"/>
        <end position="124"/>
    </location>
</feature>
<accession>A0A9N9CVQ0</accession>
<reference evidence="3" key="1">
    <citation type="submission" date="2021-06" db="EMBL/GenBank/DDBJ databases">
        <authorList>
            <person name="Kallberg Y."/>
            <person name="Tangrot J."/>
            <person name="Rosling A."/>
        </authorList>
    </citation>
    <scope>NUCLEOTIDE SEQUENCE</scope>
    <source>
        <strain evidence="3">FL130A</strain>
    </source>
</reference>
<evidence type="ECO:0000313" key="4">
    <source>
        <dbReference type="Proteomes" id="UP000789508"/>
    </source>
</evidence>
<organism evidence="3 4">
    <name type="scientific">Ambispora leptoticha</name>
    <dbReference type="NCBI Taxonomy" id="144679"/>
    <lineage>
        <taxon>Eukaryota</taxon>
        <taxon>Fungi</taxon>
        <taxon>Fungi incertae sedis</taxon>
        <taxon>Mucoromycota</taxon>
        <taxon>Glomeromycotina</taxon>
        <taxon>Glomeromycetes</taxon>
        <taxon>Archaeosporales</taxon>
        <taxon>Ambisporaceae</taxon>
        <taxon>Ambispora</taxon>
    </lineage>
</organism>
<keyword evidence="4" id="KW-1185">Reference proteome</keyword>
<dbReference type="InterPro" id="IPR009071">
    <property type="entry name" value="HMG_box_dom"/>
</dbReference>
<dbReference type="InterPro" id="IPR036910">
    <property type="entry name" value="HMG_box_dom_sf"/>
</dbReference>
<dbReference type="SUPFAM" id="SSF47095">
    <property type="entry name" value="HMG-box"/>
    <property type="match status" value="1"/>
</dbReference>
<gene>
    <name evidence="3" type="ORF">ALEPTO_LOCUS8674</name>
</gene>
<dbReference type="Gene3D" id="1.10.30.10">
    <property type="entry name" value="High mobility group box domain"/>
    <property type="match status" value="1"/>
</dbReference>
<evidence type="ECO:0000313" key="3">
    <source>
        <dbReference type="EMBL" id="CAG8613727.1"/>
    </source>
</evidence>
<evidence type="ECO:0000259" key="2">
    <source>
        <dbReference type="PROSITE" id="PS50118"/>
    </source>
</evidence>